<keyword evidence="8" id="KW-0408">Iron</keyword>
<evidence type="ECO:0000256" key="4">
    <source>
        <dbReference type="ARBA" id="ARBA00022452"/>
    </source>
</evidence>
<dbReference type="Pfam" id="PF07715">
    <property type="entry name" value="Plug"/>
    <property type="match status" value="1"/>
</dbReference>
<evidence type="ECO:0000259" key="18">
    <source>
        <dbReference type="Pfam" id="PF00593"/>
    </source>
</evidence>
<dbReference type="PROSITE" id="PS01156">
    <property type="entry name" value="TONB_DEPENDENT_REC_2"/>
    <property type="match status" value="1"/>
</dbReference>
<dbReference type="PANTHER" id="PTHR32552:SF68">
    <property type="entry name" value="FERRICHROME OUTER MEMBRANE TRANSPORTER_PHAGE RECEPTOR"/>
    <property type="match status" value="1"/>
</dbReference>
<keyword evidence="11 14" id="KW-0472">Membrane</keyword>
<feature type="chain" id="PRO_5046713491" evidence="17">
    <location>
        <begin position="22"/>
        <end position="707"/>
    </location>
</feature>
<evidence type="ECO:0000256" key="10">
    <source>
        <dbReference type="ARBA" id="ARBA00023077"/>
    </source>
</evidence>
<feature type="domain" description="TonB-dependent receptor-like beta-barrel" evidence="18">
    <location>
        <begin position="244"/>
        <end position="675"/>
    </location>
</feature>
<evidence type="ECO:0000256" key="16">
    <source>
        <dbReference type="RuleBase" id="RU003357"/>
    </source>
</evidence>
<evidence type="ECO:0000256" key="8">
    <source>
        <dbReference type="ARBA" id="ARBA00023004"/>
    </source>
</evidence>
<dbReference type="InterPro" id="IPR000531">
    <property type="entry name" value="Beta-barrel_TonB"/>
</dbReference>
<accession>A0ABV9JRB4</accession>
<feature type="signal peptide" evidence="17">
    <location>
        <begin position="1"/>
        <end position="21"/>
    </location>
</feature>
<keyword evidence="13 14" id="KW-0998">Cell outer membrane</keyword>
<dbReference type="InterPro" id="IPR010917">
    <property type="entry name" value="TonB_rcpt_CS"/>
</dbReference>
<feature type="short sequence motif" description="TonB C-terminal box" evidence="15">
    <location>
        <begin position="690"/>
        <end position="707"/>
    </location>
</feature>
<dbReference type="InterPro" id="IPR037066">
    <property type="entry name" value="Plug_dom_sf"/>
</dbReference>
<evidence type="ECO:0000256" key="11">
    <source>
        <dbReference type="ARBA" id="ARBA00023136"/>
    </source>
</evidence>
<proteinExistence type="inferred from homology"/>
<dbReference type="Pfam" id="PF00593">
    <property type="entry name" value="TonB_dep_Rec_b-barrel"/>
    <property type="match status" value="1"/>
</dbReference>
<sequence>MRAEFRLSVLSALLLSLSAQAQQAVEKQDDELEVIEVKGRAQTLYRASNSSVATRTDQNIALVPQNIQVLPEALIQDQAARQITDLYRSMSGVSAFSYSGVTFRGFRQDEILYDGVRGDPFNGFAVPQLFNIQEVQLLKGTSGALYGSSAPGGLINYVTKKPTAVQKNRLELGLGNYNYWQGSLELSGPLNDEHLYRVGYYRDSEQPFRQNTEVENDILDLGYQWLLTDKTSLLVQYQQLEQNYQGARLRGVPTDADGNFLTSRDWNHNEASDFQTLEADVWQARLDHEFSSDWSFDLTWRRYDNTELQNYHEPYCSYDTDNDGVIDYCRRQFRDQQRDNTANSFTLNNVISLNTAGFTHQVLVGTDYFSQDSFFIGRNIQPEEQRGQVPGLSLKDPVYGLAGRDFYDMSLAVISSTDTKATRKGMYLQDMVDLTEHWNLLAGLRWDSFSDRNLVDGSEVAGHDMSWRIGTTYQLNDSTRLYALRGTGFSPQSASSQVEAVGGPFDAEQSSIDELGVRFSLLDDAVRLNLAVYDMVRNNILQSDPRGDVAGDGRDDLIALGEVRAKGFEADLLGDLSANWVLNLNYAYNDTRVEQSTSAITNAVGTKFANAPLHQLGLWTRYDLPALNSAISAGMDYVAEQLSIDGQKVKPYTVFDLSWQTHWQQWTVQANVKNLFDKTYATSGFIARTGHFPGEPRRLMLQLGYEF</sequence>
<keyword evidence="3 14" id="KW-0813">Transport</keyword>
<evidence type="ECO:0000256" key="2">
    <source>
        <dbReference type="ARBA" id="ARBA00009810"/>
    </source>
</evidence>
<keyword evidence="12 20" id="KW-0675">Receptor</keyword>
<evidence type="ECO:0000256" key="14">
    <source>
        <dbReference type="PROSITE-ProRule" id="PRU01360"/>
    </source>
</evidence>
<keyword evidence="21" id="KW-1185">Reference proteome</keyword>
<organism evidence="20 21">
    <name type="scientific">Rheinheimera marina</name>
    <dbReference type="NCBI Taxonomy" id="1774958"/>
    <lineage>
        <taxon>Bacteria</taxon>
        <taxon>Pseudomonadati</taxon>
        <taxon>Pseudomonadota</taxon>
        <taxon>Gammaproteobacteria</taxon>
        <taxon>Chromatiales</taxon>
        <taxon>Chromatiaceae</taxon>
        <taxon>Rheinheimera</taxon>
    </lineage>
</organism>
<dbReference type="InterPro" id="IPR036942">
    <property type="entry name" value="Beta-barrel_TonB_sf"/>
</dbReference>
<dbReference type="Proteomes" id="UP001595962">
    <property type="component" value="Unassembled WGS sequence"/>
</dbReference>
<reference evidence="21" key="1">
    <citation type="journal article" date="2019" name="Int. J. Syst. Evol. Microbiol.">
        <title>The Global Catalogue of Microorganisms (GCM) 10K type strain sequencing project: providing services to taxonomists for standard genome sequencing and annotation.</title>
        <authorList>
            <consortium name="The Broad Institute Genomics Platform"/>
            <consortium name="The Broad Institute Genome Sequencing Center for Infectious Disease"/>
            <person name="Wu L."/>
            <person name="Ma J."/>
        </authorList>
    </citation>
    <scope>NUCLEOTIDE SEQUENCE [LARGE SCALE GENOMIC DNA]</scope>
    <source>
        <strain evidence="21">DT28</strain>
    </source>
</reference>
<evidence type="ECO:0000256" key="9">
    <source>
        <dbReference type="ARBA" id="ARBA00023065"/>
    </source>
</evidence>
<dbReference type="RefSeq" id="WP_377336135.1">
    <property type="nucleotide sequence ID" value="NZ_JBHSGB010000017.1"/>
</dbReference>
<evidence type="ECO:0000313" key="20">
    <source>
        <dbReference type="EMBL" id="MFC4656764.1"/>
    </source>
</evidence>
<evidence type="ECO:0000256" key="13">
    <source>
        <dbReference type="ARBA" id="ARBA00023237"/>
    </source>
</evidence>
<keyword evidence="10 16" id="KW-0798">TonB box</keyword>
<evidence type="ECO:0000256" key="17">
    <source>
        <dbReference type="SAM" id="SignalP"/>
    </source>
</evidence>
<evidence type="ECO:0000256" key="3">
    <source>
        <dbReference type="ARBA" id="ARBA00022448"/>
    </source>
</evidence>
<dbReference type="PANTHER" id="PTHR32552">
    <property type="entry name" value="FERRICHROME IRON RECEPTOR-RELATED"/>
    <property type="match status" value="1"/>
</dbReference>
<evidence type="ECO:0000256" key="5">
    <source>
        <dbReference type="ARBA" id="ARBA00022496"/>
    </source>
</evidence>
<evidence type="ECO:0000256" key="6">
    <source>
        <dbReference type="ARBA" id="ARBA00022692"/>
    </source>
</evidence>
<comment type="subcellular location">
    <subcellularLocation>
        <location evidence="1 14">Cell outer membrane</location>
        <topology evidence="1 14">Multi-pass membrane protein</topology>
    </subcellularLocation>
</comment>
<evidence type="ECO:0000256" key="7">
    <source>
        <dbReference type="ARBA" id="ARBA00022729"/>
    </source>
</evidence>
<keyword evidence="5" id="KW-0410">Iron transport</keyword>
<evidence type="ECO:0000256" key="1">
    <source>
        <dbReference type="ARBA" id="ARBA00004571"/>
    </source>
</evidence>
<dbReference type="NCBIfam" id="TIGR01783">
    <property type="entry name" value="TonB-siderophor"/>
    <property type="match status" value="1"/>
</dbReference>
<comment type="caution">
    <text evidence="20">The sequence shown here is derived from an EMBL/GenBank/DDBJ whole genome shotgun (WGS) entry which is preliminary data.</text>
</comment>
<keyword evidence="9" id="KW-0406">Ion transport</keyword>
<comment type="similarity">
    <text evidence="2 14 16">Belongs to the TonB-dependent receptor family.</text>
</comment>
<feature type="domain" description="TonB-dependent receptor plug" evidence="19">
    <location>
        <begin position="63"/>
        <end position="153"/>
    </location>
</feature>
<keyword evidence="7 17" id="KW-0732">Signal</keyword>
<gene>
    <name evidence="20" type="ORF">ACFO3I_17220</name>
</gene>
<dbReference type="InterPro" id="IPR010105">
    <property type="entry name" value="TonB_sidphr_rcpt"/>
</dbReference>
<dbReference type="InterPro" id="IPR012910">
    <property type="entry name" value="Plug_dom"/>
</dbReference>
<dbReference type="PROSITE" id="PS52016">
    <property type="entry name" value="TONB_DEPENDENT_REC_3"/>
    <property type="match status" value="1"/>
</dbReference>
<evidence type="ECO:0000256" key="12">
    <source>
        <dbReference type="ARBA" id="ARBA00023170"/>
    </source>
</evidence>
<keyword evidence="6 14" id="KW-0812">Transmembrane</keyword>
<dbReference type="Gene3D" id="2.170.130.10">
    <property type="entry name" value="TonB-dependent receptor, plug domain"/>
    <property type="match status" value="1"/>
</dbReference>
<evidence type="ECO:0000256" key="15">
    <source>
        <dbReference type="PROSITE-ProRule" id="PRU10144"/>
    </source>
</evidence>
<keyword evidence="4 14" id="KW-1134">Transmembrane beta strand</keyword>
<dbReference type="Gene3D" id="2.40.170.20">
    <property type="entry name" value="TonB-dependent receptor, beta-barrel domain"/>
    <property type="match status" value="1"/>
</dbReference>
<evidence type="ECO:0000313" key="21">
    <source>
        <dbReference type="Proteomes" id="UP001595962"/>
    </source>
</evidence>
<dbReference type="EMBL" id="JBHSGB010000017">
    <property type="protein sequence ID" value="MFC4656764.1"/>
    <property type="molecule type" value="Genomic_DNA"/>
</dbReference>
<evidence type="ECO:0000259" key="19">
    <source>
        <dbReference type="Pfam" id="PF07715"/>
    </source>
</evidence>
<name>A0ABV9JRB4_9GAMM</name>
<protein>
    <submittedName>
        <fullName evidence="20">TonB-dependent siderophore receptor</fullName>
    </submittedName>
</protein>
<dbReference type="SUPFAM" id="SSF56935">
    <property type="entry name" value="Porins"/>
    <property type="match status" value="1"/>
</dbReference>
<dbReference type="CDD" id="cd01347">
    <property type="entry name" value="ligand_gated_channel"/>
    <property type="match status" value="1"/>
</dbReference>
<dbReference type="InterPro" id="IPR039426">
    <property type="entry name" value="TonB-dep_rcpt-like"/>
</dbReference>